<evidence type="ECO:0000256" key="3">
    <source>
        <dbReference type="ARBA" id="ARBA00022448"/>
    </source>
</evidence>
<keyword evidence="10" id="KW-0505">Motor protein</keyword>
<organism evidence="11 12">
    <name type="scientific">Toxoplasma gondii p89</name>
    <dbReference type="NCBI Taxonomy" id="943119"/>
    <lineage>
        <taxon>Eukaryota</taxon>
        <taxon>Sar</taxon>
        <taxon>Alveolata</taxon>
        <taxon>Apicomplexa</taxon>
        <taxon>Conoidasida</taxon>
        <taxon>Coccidia</taxon>
        <taxon>Eucoccidiorida</taxon>
        <taxon>Eimeriorina</taxon>
        <taxon>Sarcocystidae</taxon>
        <taxon>Toxoplasma</taxon>
    </lineage>
</organism>
<evidence type="ECO:0000256" key="5">
    <source>
        <dbReference type="ARBA" id="ARBA00022701"/>
    </source>
</evidence>
<dbReference type="InterPro" id="IPR001372">
    <property type="entry name" value="Dynein_light_chain_typ-1/2"/>
</dbReference>
<protein>
    <recommendedName>
        <fullName evidence="10">Dynein light chain</fullName>
    </recommendedName>
</protein>
<dbReference type="GO" id="GO:0007017">
    <property type="term" value="P:microtubule-based process"/>
    <property type="evidence" value="ECO:0007669"/>
    <property type="project" value="InterPro"/>
</dbReference>
<proteinExistence type="inferred from homology"/>
<dbReference type="GO" id="GO:0015031">
    <property type="term" value="P:protein transport"/>
    <property type="evidence" value="ECO:0007669"/>
    <property type="project" value="UniProtKB-KW"/>
</dbReference>
<dbReference type="FunFam" id="3.30.740.10:FF:000005">
    <property type="entry name" value="Dynein light chain"/>
    <property type="match status" value="1"/>
</dbReference>
<dbReference type="Proteomes" id="UP000028828">
    <property type="component" value="Unassembled WGS sequence"/>
</dbReference>
<dbReference type="SMART" id="SM01375">
    <property type="entry name" value="Dynein_light"/>
    <property type="match status" value="1"/>
</dbReference>
<dbReference type="GO" id="GO:0005634">
    <property type="term" value="C:nucleus"/>
    <property type="evidence" value="ECO:0007669"/>
    <property type="project" value="UniProtKB-SubCell"/>
</dbReference>
<comment type="subcellular location">
    <subcellularLocation>
        <location evidence="2 10">Cytoplasm</location>
        <location evidence="2 10">Cytoskeleton</location>
    </subcellularLocation>
    <subcellularLocation>
        <location evidence="1">Nucleus</location>
    </subcellularLocation>
</comment>
<comment type="caution">
    <text evidence="11">The sequence shown here is derived from an EMBL/GenBank/DDBJ whole genome shotgun (WGS) entry which is preliminary data.</text>
</comment>
<dbReference type="Pfam" id="PF01221">
    <property type="entry name" value="Dynein_light"/>
    <property type="match status" value="1"/>
</dbReference>
<keyword evidence="9" id="KW-0539">Nucleus</keyword>
<evidence type="ECO:0000256" key="10">
    <source>
        <dbReference type="RuleBase" id="RU365010"/>
    </source>
</evidence>
<dbReference type="VEuPathDB" id="ToxoDB:TGP89_277980"/>
<evidence type="ECO:0000256" key="7">
    <source>
        <dbReference type="ARBA" id="ARBA00022927"/>
    </source>
</evidence>
<accession>A0A086JJA9</accession>
<sequence>MGESSTSREFQLPAVVAKGVDMSRERAAFAVEAAKKGYIALLKNDLKYWQEAAQMLKEEFDASFGGSWHVIVGQHFGAYVTHEAKQMIYIAIGPVHFLIYRHG</sequence>
<dbReference type="OrthoDB" id="10033309at2759"/>
<dbReference type="GO" id="GO:0045505">
    <property type="term" value="F:dynein intermediate chain binding"/>
    <property type="evidence" value="ECO:0007669"/>
    <property type="project" value="TreeGrafter"/>
</dbReference>
<evidence type="ECO:0000256" key="2">
    <source>
        <dbReference type="ARBA" id="ARBA00004245"/>
    </source>
</evidence>
<dbReference type="AlphaFoldDB" id="A0A086JJA9"/>
<dbReference type="GO" id="GO:0005868">
    <property type="term" value="C:cytoplasmic dynein complex"/>
    <property type="evidence" value="ECO:0007669"/>
    <property type="project" value="TreeGrafter"/>
</dbReference>
<dbReference type="InterPro" id="IPR037177">
    <property type="entry name" value="DLC_sf"/>
</dbReference>
<dbReference type="Gene3D" id="3.30.740.10">
    <property type="entry name" value="Protein Inhibitor Of Neuronal Nitric Oxide Synthase"/>
    <property type="match status" value="1"/>
</dbReference>
<evidence type="ECO:0000256" key="4">
    <source>
        <dbReference type="ARBA" id="ARBA00022490"/>
    </source>
</evidence>
<keyword evidence="10" id="KW-0243">Dynein</keyword>
<keyword evidence="7" id="KW-0653">Protein transport</keyword>
<keyword evidence="5 10" id="KW-0493">Microtubule</keyword>
<dbReference type="GO" id="GO:0005874">
    <property type="term" value="C:microtubule"/>
    <property type="evidence" value="ECO:0007669"/>
    <property type="project" value="UniProtKB-KW"/>
</dbReference>
<keyword evidence="4 10" id="KW-0963">Cytoplasm</keyword>
<evidence type="ECO:0000313" key="11">
    <source>
        <dbReference type="EMBL" id="KFG32227.1"/>
    </source>
</evidence>
<evidence type="ECO:0000256" key="1">
    <source>
        <dbReference type="ARBA" id="ARBA00004123"/>
    </source>
</evidence>
<name>A0A086JJA9_TOXGO</name>
<keyword evidence="8 10" id="KW-0206">Cytoskeleton</keyword>
<evidence type="ECO:0000256" key="6">
    <source>
        <dbReference type="ARBA" id="ARBA00022816"/>
    </source>
</evidence>
<dbReference type="PANTHER" id="PTHR11886:SF35">
    <property type="entry name" value="DYNEIN LIGHT CHAIN"/>
    <property type="match status" value="1"/>
</dbReference>
<dbReference type="EMBL" id="AEYI02001878">
    <property type="protein sequence ID" value="KFG32227.1"/>
    <property type="molecule type" value="Genomic_DNA"/>
</dbReference>
<comment type="similarity">
    <text evidence="10">Belongs to the dynein light chain family.</text>
</comment>
<evidence type="ECO:0000313" key="12">
    <source>
        <dbReference type="Proteomes" id="UP000028828"/>
    </source>
</evidence>
<dbReference type="SUPFAM" id="SSF54648">
    <property type="entry name" value="DLC"/>
    <property type="match status" value="1"/>
</dbReference>
<keyword evidence="3" id="KW-0813">Transport</keyword>
<evidence type="ECO:0000256" key="8">
    <source>
        <dbReference type="ARBA" id="ARBA00023212"/>
    </source>
</evidence>
<dbReference type="GO" id="GO:0051028">
    <property type="term" value="P:mRNA transport"/>
    <property type="evidence" value="ECO:0007669"/>
    <property type="project" value="UniProtKB-KW"/>
</dbReference>
<keyword evidence="6" id="KW-0509">mRNA transport</keyword>
<gene>
    <name evidence="11" type="ORF">TGP89_277980</name>
</gene>
<evidence type="ECO:0000256" key="9">
    <source>
        <dbReference type="ARBA" id="ARBA00023242"/>
    </source>
</evidence>
<reference evidence="11 12" key="1">
    <citation type="submission" date="2014-03" db="EMBL/GenBank/DDBJ databases">
        <authorList>
            <person name="Sibley D."/>
            <person name="Venepally P."/>
            <person name="Karamycheva S."/>
            <person name="Hadjithomas M."/>
            <person name="Khan A."/>
            <person name="Brunk B."/>
            <person name="Roos D."/>
            <person name="Caler E."/>
            <person name="Lorenzi H."/>
        </authorList>
    </citation>
    <scope>NUCLEOTIDE SEQUENCE [LARGE SCALE GENOMIC DNA]</scope>
    <source>
        <strain evidence="12">p89</strain>
    </source>
</reference>
<dbReference type="PANTHER" id="PTHR11886">
    <property type="entry name" value="DYNEIN LIGHT CHAIN"/>
    <property type="match status" value="1"/>
</dbReference>